<protein>
    <recommendedName>
        <fullName evidence="4">DUF3556 domain-containing protein</fullName>
    </recommendedName>
</protein>
<proteinExistence type="predicted"/>
<keyword evidence="1" id="KW-1133">Transmembrane helix</keyword>
<feature type="transmembrane region" description="Helical" evidence="1">
    <location>
        <begin position="357"/>
        <end position="377"/>
    </location>
</feature>
<dbReference type="EMBL" id="WEGI01000004">
    <property type="protein sequence ID" value="MQY26758.1"/>
    <property type="molecule type" value="Genomic_DNA"/>
</dbReference>
<feature type="transmembrane region" description="Helical" evidence="1">
    <location>
        <begin position="47"/>
        <end position="67"/>
    </location>
</feature>
<feature type="transmembrane region" description="Helical" evidence="1">
    <location>
        <begin position="182"/>
        <end position="201"/>
    </location>
</feature>
<gene>
    <name evidence="2" type="ORF">NRB56_23310</name>
</gene>
<reference evidence="2 3" key="1">
    <citation type="submission" date="2019-10" db="EMBL/GenBank/DDBJ databases">
        <title>Nocardia macrotermitis sp. nov. and Nocardia aurantia sp. nov., isolated from the gut of fungus growing-termite Macrotermes natalensis.</title>
        <authorList>
            <person name="Benndorf R."/>
            <person name="Schwitalla J."/>
            <person name="Martin K."/>
            <person name="De Beer W."/>
            <person name="Kaster A.-K."/>
            <person name="Vollmers J."/>
            <person name="Poulsen M."/>
            <person name="Beemelmanns C."/>
        </authorList>
    </citation>
    <scope>NUCLEOTIDE SEQUENCE [LARGE SCALE GENOMIC DNA]</scope>
    <source>
        <strain evidence="2 3">RB56</strain>
    </source>
</reference>
<dbReference type="RefSeq" id="WP_153341155.1">
    <property type="nucleotide sequence ID" value="NZ_WEGI01000004.1"/>
</dbReference>
<feature type="transmembrane region" description="Helical" evidence="1">
    <location>
        <begin position="384"/>
        <end position="402"/>
    </location>
</feature>
<evidence type="ECO:0008006" key="4">
    <source>
        <dbReference type="Google" id="ProtNLM"/>
    </source>
</evidence>
<keyword evidence="3" id="KW-1185">Reference proteome</keyword>
<accession>A0A7K0DM36</accession>
<evidence type="ECO:0000313" key="3">
    <source>
        <dbReference type="Proteomes" id="UP000431401"/>
    </source>
</evidence>
<organism evidence="2 3">
    <name type="scientific">Nocardia aurantia</name>
    <dbReference type="NCBI Taxonomy" id="2585199"/>
    <lineage>
        <taxon>Bacteria</taxon>
        <taxon>Bacillati</taxon>
        <taxon>Actinomycetota</taxon>
        <taxon>Actinomycetes</taxon>
        <taxon>Mycobacteriales</taxon>
        <taxon>Nocardiaceae</taxon>
        <taxon>Nocardia</taxon>
    </lineage>
</organism>
<keyword evidence="1" id="KW-0812">Transmembrane</keyword>
<feature type="transmembrane region" description="Helical" evidence="1">
    <location>
        <begin position="328"/>
        <end position="351"/>
    </location>
</feature>
<dbReference type="Proteomes" id="UP000431401">
    <property type="component" value="Unassembled WGS sequence"/>
</dbReference>
<dbReference type="AlphaFoldDB" id="A0A7K0DM36"/>
<feature type="transmembrane region" description="Helical" evidence="1">
    <location>
        <begin position="88"/>
        <end position="112"/>
    </location>
</feature>
<dbReference type="Pfam" id="PF12077">
    <property type="entry name" value="DUF3556"/>
    <property type="match status" value="1"/>
</dbReference>
<dbReference type="InterPro" id="IPR021941">
    <property type="entry name" value="DUF3556_TM"/>
</dbReference>
<evidence type="ECO:0000313" key="2">
    <source>
        <dbReference type="EMBL" id="MQY26758.1"/>
    </source>
</evidence>
<feature type="transmembrane region" description="Helical" evidence="1">
    <location>
        <begin position="149"/>
        <end position="170"/>
    </location>
</feature>
<feature type="transmembrane region" description="Helical" evidence="1">
    <location>
        <begin position="300"/>
        <end position="321"/>
    </location>
</feature>
<keyword evidence="1" id="KW-0472">Membrane</keyword>
<comment type="caution">
    <text evidence="2">The sequence shown here is derived from an EMBL/GenBank/DDBJ whole genome shotgun (WGS) entry which is preliminary data.</text>
</comment>
<dbReference type="OrthoDB" id="3520547at2"/>
<sequence>MGFLTASPEPMPPAEFVRLPLRERIRVLSTHWVHDGFNIPYSLHMVYILKMLGLYLVVGLAITSWTTDHVHFTEPGTWLVDIVVYQKLAVWLMLLEVLGLAGAFGPLCGHFVPMLGNIRYWIRPGTIRMAPWGRRLPGTGGDARTWFDVVLFLGVLASLVCPLVVHAETVAVLPGGTGPQELIPPAAFLPILVTVPLMGLRDKVVFLAARAEQYLPIMFFSTVFGALALREHATAADFVNLIVVFEIVICAVWIGAGVSKLGNHFAGVIPPMISNSPGQPGLIKNLYYRDAPHDIRPSRLAWFTAHIGGTTVEIVIPLVLLLTTNHTIAMLGALVMLLFHLYITSTFPLAVPLEWNVYFGFIPIVLWGGFDASVYNIRHFSTPWLLIPILALLCAGPVLGTLRPDLVSFLPSMRQYAGNWAATIWAMRPGIEERLNELPLVENQTDQLRRMKPMPYERDAAEMTVQKALAWRSMHSQGRGLLSVLYEHLDDIEHRTVREGEGVCNILLGWNFGDGHLHDERLIAAVQKRLNLAPGDLVVAYCESQPTPWRNPPQQYRVIDAALGIVERGTWNVEDCVGQQPWLPNGPVPLRVSWTAPDYRRHGTLTTDKDKASHHACHRRPLRWCGSQR</sequence>
<evidence type="ECO:0000256" key="1">
    <source>
        <dbReference type="SAM" id="Phobius"/>
    </source>
</evidence>
<feature type="transmembrane region" description="Helical" evidence="1">
    <location>
        <begin position="238"/>
        <end position="256"/>
    </location>
</feature>
<name>A0A7K0DM36_9NOCA</name>